<evidence type="ECO:0000313" key="1">
    <source>
        <dbReference type="EMBL" id="OAY25810.1"/>
    </source>
</evidence>
<proteinExistence type="predicted"/>
<name>A0A2C9U8E3_MANES</name>
<dbReference type="EMBL" id="CM004403">
    <property type="protein sequence ID" value="OAY25810.1"/>
    <property type="molecule type" value="Genomic_DNA"/>
</dbReference>
<gene>
    <name evidence="1" type="ORF">MANES_17G121300</name>
</gene>
<reference evidence="1" key="1">
    <citation type="submission" date="2016-02" db="EMBL/GenBank/DDBJ databases">
        <title>WGS assembly of Manihot esculenta.</title>
        <authorList>
            <person name="Bredeson J.V."/>
            <person name="Prochnik S.E."/>
            <person name="Lyons J.B."/>
            <person name="Schmutz J."/>
            <person name="Grimwood J."/>
            <person name="Vrebalov J."/>
            <person name="Bart R.S."/>
            <person name="Amuge T."/>
            <person name="Ferguson M.E."/>
            <person name="Green R."/>
            <person name="Putnam N."/>
            <person name="Stites J."/>
            <person name="Rounsley S."/>
            <person name="Rokhsar D.S."/>
        </authorList>
    </citation>
    <scope>NUCLEOTIDE SEQUENCE [LARGE SCALE GENOMIC DNA]</scope>
    <source>
        <tissue evidence="1">Leaf</tissue>
    </source>
</reference>
<protein>
    <submittedName>
        <fullName evidence="1">Uncharacterized protein</fullName>
    </submittedName>
</protein>
<dbReference type="AlphaFoldDB" id="A0A2C9U8E3"/>
<accession>A0A2C9U8E3</accession>
<sequence length="34" mass="4043">MFKIANQREKDLSLDFNSSRRVSLTSIQFHMQTI</sequence>
<organism evidence="1">
    <name type="scientific">Manihot esculenta</name>
    <name type="common">Cassava</name>
    <name type="synonym">Jatropha manihot</name>
    <dbReference type="NCBI Taxonomy" id="3983"/>
    <lineage>
        <taxon>Eukaryota</taxon>
        <taxon>Viridiplantae</taxon>
        <taxon>Streptophyta</taxon>
        <taxon>Embryophyta</taxon>
        <taxon>Tracheophyta</taxon>
        <taxon>Spermatophyta</taxon>
        <taxon>Magnoliopsida</taxon>
        <taxon>eudicotyledons</taxon>
        <taxon>Gunneridae</taxon>
        <taxon>Pentapetalae</taxon>
        <taxon>rosids</taxon>
        <taxon>fabids</taxon>
        <taxon>Malpighiales</taxon>
        <taxon>Euphorbiaceae</taxon>
        <taxon>Crotonoideae</taxon>
        <taxon>Manihoteae</taxon>
        <taxon>Manihot</taxon>
    </lineage>
</organism>